<proteinExistence type="predicted"/>
<dbReference type="Proteomes" id="UP001302020">
    <property type="component" value="Chromosome"/>
</dbReference>
<dbReference type="InterPro" id="IPR011990">
    <property type="entry name" value="TPR-like_helical_dom_sf"/>
</dbReference>
<evidence type="ECO:0008006" key="3">
    <source>
        <dbReference type="Google" id="ProtNLM"/>
    </source>
</evidence>
<accession>A0ABZ0JSC6</accession>
<keyword evidence="2" id="KW-1185">Reference proteome</keyword>
<organism evidence="1 2">
    <name type="scientific">Xanthomonas rydalmerensis</name>
    <dbReference type="NCBI Taxonomy" id="3046274"/>
    <lineage>
        <taxon>Bacteria</taxon>
        <taxon>Pseudomonadati</taxon>
        <taxon>Pseudomonadota</taxon>
        <taxon>Gammaproteobacteria</taxon>
        <taxon>Lysobacterales</taxon>
        <taxon>Lysobacteraceae</taxon>
        <taxon>Xanthomonas</taxon>
    </lineage>
</organism>
<dbReference type="EMBL" id="CP126172">
    <property type="protein sequence ID" value="WOS42711.1"/>
    <property type="molecule type" value="Genomic_DNA"/>
</dbReference>
<evidence type="ECO:0000313" key="2">
    <source>
        <dbReference type="Proteomes" id="UP001302020"/>
    </source>
</evidence>
<protein>
    <recommendedName>
        <fullName evidence="3">Tetratricopeptide repeat protein</fullName>
    </recommendedName>
</protein>
<gene>
    <name evidence="1" type="ORF">QN243_09845</name>
</gene>
<dbReference type="RefSeq" id="WP_317845180.1">
    <property type="nucleotide sequence ID" value="NZ_CP126170.1"/>
</dbReference>
<dbReference type="SUPFAM" id="SSF48452">
    <property type="entry name" value="TPR-like"/>
    <property type="match status" value="1"/>
</dbReference>
<name>A0ABZ0JSC6_9XANT</name>
<dbReference type="Gene3D" id="1.25.40.10">
    <property type="entry name" value="Tetratricopeptide repeat domain"/>
    <property type="match status" value="1"/>
</dbReference>
<sequence>MSAQDLPVDIGEKEVELGKAYQQSIKANDYPQAEKMLLAMWDIYPQPKHLWSSSKSLIKDIIGFYMEQKNYSSAESWVDELFRCNLLPNDPKPHIIRGKVYFESGRKDMAAQEFLKAYEMGGRRGYVGEDPKYLQFALSRQKR</sequence>
<evidence type="ECO:0000313" key="1">
    <source>
        <dbReference type="EMBL" id="WOS42711.1"/>
    </source>
</evidence>
<reference evidence="1 2" key="1">
    <citation type="submission" date="2023-05" db="EMBL/GenBank/DDBJ databases">
        <title>Xanthomonas rydalmerenesis sp. nov., a novel Xanthomonas species isolated from Fragaria x ananassa.</title>
        <authorList>
            <person name="McKnight D.J.E."/>
            <person name="Wong-Bajracharya J."/>
            <person name="Okoh E.B."/>
            <person name="Snijders F."/>
            <person name="Lidbetter F."/>
            <person name="Webster J."/>
            <person name="Djordjevic S.P."/>
            <person name="Bogema D.R."/>
            <person name="Chapman T.A."/>
        </authorList>
    </citation>
    <scope>NUCLEOTIDE SEQUENCE [LARGE SCALE GENOMIC DNA]</scope>
    <source>
        <strain evidence="1 2">DAR34883</strain>
    </source>
</reference>